<dbReference type="STRING" id="465721.ACG33_03465"/>
<evidence type="ECO:0000313" key="2">
    <source>
        <dbReference type="EMBL" id="AMN46177.1"/>
    </source>
</evidence>
<dbReference type="AlphaFoldDB" id="A0A127F6Z9"/>
<dbReference type="OrthoDB" id="7053663at2"/>
<dbReference type="CDD" id="cd00829">
    <property type="entry name" value="SCP-x_thiolase"/>
    <property type="match status" value="1"/>
</dbReference>
<evidence type="ECO:0000313" key="3">
    <source>
        <dbReference type="Proteomes" id="UP000070250"/>
    </source>
</evidence>
<dbReference type="InterPro" id="IPR002155">
    <property type="entry name" value="Thiolase"/>
</dbReference>
<dbReference type="InterPro" id="IPR016039">
    <property type="entry name" value="Thiolase-like"/>
</dbReference>
<keyword evidence="3" id="KW-1185">Reference proteome</keyword>
<proteinExistence type="predicted"/>
<sequence length="403" mass="43222">MGLSGQAALVGAAQYRPEKYSTAPQMFHLEQVADLTVRALADAGLELAEVDGLIVPAPQFHEATMFVPAMAGEYLGVALNYAEVVDLGGASSVAMAWRAAAAIEMGMCNTVVCAIPQRMAPFAPDEDMSEFMRASRYGGHSTRYGAPEAELDLPYGHMAQNTGYALIAQRYAATYDYDPAALARIAVAQRFNACHNPEAIFHGQPITVEDVLASRMVAEPLRVLEIVMPVAGGGAMVITRADRTRSIRHRAVKIIGCGEHVQSKSPTYAQDMLATPIGPASRRAFEMSGFKPADMHMAQIYDCYTITVLLTLEDAGFCPKGEGMRFLREHDLTFKGNFPMNTHGGQLSFGQAGLAGGMSQVIEAMQQIQGRAGERQLARHDLAYVSGTGGVMSEQGALILQGA</sequence>
<dbReference type="InterPro" id="IPR055140">
    <property type="entry name" value="Thiolase_C_2"/>
</dbReference>
<gene>
    <name evidence="2" type="ORF">ACG33_03465</name>
</gene>
<dbReference type="RefSeq" id="WP_066918713.1">
    <property type="nucleotide sequence ID" value="NZ_CP011971.1"/>
</dbReference>
<dbReference type="Proteomes" id="UP000070250">
    <property type="component" value="Chromosome"/>
</dbReference>
<evidence type="ECO:0000259" key="1">
    <source>
        <dbReference type="Pfam" id="PF22691"/>
    </source>
</evidence>
<dbReference type="PATRIC" id="fig|465721.4.peg.743"/>
<dbReference type="PANTHER" id="PTHR42870:SF1">
    <property type="entry name" value="NON-SPECIFIC LIPID-TRANSFER PROTEIN-LIKE 2"/>
    <property type="match status" value="1"/>
</dbReference>
<feature type="domain" description="Thiolase C-terminal" evidence="1">
    <location>
        <begin position="258"/>
        <end position="401"/>
    </location>
</feature>
<dbReference type="SUPFAM" id="SSF53901">
    <property type="entry name" value="Thiolase-like"/>
    <property type="match status" value="2"/>
</dbReference>
<dbReference type="KEGG" id="sdf:ACG33_03465"/>
<dbReference type="EMBL" id="CP011971">
    <property type="protein sequence ID" value="AMN46177.1"/>
    <property type="molecule type" value="Genomic_DNA"/>
</dbReference>
<name>A0A127F6Z9_STEDE</name>
<reference evidence="2 3" key="1">
    <citation type="submission" date="2015-06" db="EMBL/GenBank/DDBJ databases">
        <title>A Comprehensive Approach to Explore the Metabolic and Phylogenetic Diversity of Bacterial Steroid Degradation in the Environment: Testosterone as an Example.</title>
        <authorList>
            <person name="Yang F.-C."/>
            <person name="Chen Y.-L."/>
            <person name="Yu C.-P."/>
            <person name="Tang S.-L."/>
            <person name="Wang P.-H."/>
            <person name="Ismail W."/>
            <person name="Wang C.-H."/>
            <person name="Yang C.-Y."/>
            <person name="Chiang Y.-R."/>
        </authorList>
    </citation>
    <scope>NUCLEOTIDE SEQUENCE [LARGE SCALE GENOMIC DNA]</scope>
    <source>
        <strain evidence="2 3">DSM 18526</strain>
    </source>
</reference>
<dbReference type="Gene3D" id="3.40.47.10">
    <property type="match status" value="1"/>
</dbReference>
<dbReference type="PANTHER" id="PTHR42870">
    <property type="entry name" value="ACETYL-COA C-ACETYLTRANSFERASE"/>
    <property type="match status" value="1"/>
</dbReference>
<accession>A0A127F6Z9</accession>
<dbReference type="PIRSF" id="PIRSF000429">
    <property type="entry name" value="Ac-CoA_Ac_transf"/>
    <property type="match status" value="1"/>
</dbReference>
<dbReference type="GO" id="GO:0003988">
    <property type="term" value="F:acetyl-CoA C-acyltransferase activity"/>
    <property type="evidence" value="ECO:0007669"/>
    <property type="project" value="UniProtKB-ARBA"/>
</dbReference>
<dbReference type="Pfam" id="PF22691">
    <property type="entry name" value="Thiolase_C_1"/>
    <property type="match status" value="1"/>
</dbReference>
<protein>
    <submittedName>
        <fullName evidence="2">Transporter</fullName>
    </submittedName>
</protein>
<organism evidence="2 3">
    <name type="scientific">Steroidobacter denitrificans</name>
    <dbReference type="NCBI Taxonomy" id="465721"/>
    <lineage>
        <taxon>Bacteria</taxon>
        <taxon>Pseudomonadati</taxon>
        <taxon>Pseudomonadota</taxon>
        <taxon>Gammaproteobacteria</taxon>
        <taxon>Steroidobacterales</taxon>
        <taxon>Steroidobacteraceae</taxon>
        <taxon>Steroidobacter</taxon>
    </lineage>
</organism>